<protein>
    <submittedName>
        <fullName evidence="2">Uncharacterized protein</fullName>
    </submittedName>
</protein>
<evidence type="ECO:0000313" key="3">
    <source>
        <dbReference type="Proteomes" id="UP000041254"/>
    </source>
</evidence>
<evidence type="ECO:0000313" key="2">
    <source>
        <dbReference type="EMBL" id="CEM32354.1"/>
    </source>
</evidence>
<gene>
    <name evidence="2" type="ORF">Vbra_1040</name>
</gene>
<dbReference type="EMBL" id="CDMY01000748">
    <property type="protein sequence ID" value="CEM32354.1"/>
    <property type="molecule type" value="Genomic_DNA"/>
</dbReference>
<evidence type="ECO:0000256" key="1">
    <source>
        <dbReference type="SAM" id="MobiDB-lite"/>
    </source>
</evidence>
<dbReference type="InParanoid" id="A0A0G4GPS8"/>
<dbReference type="Proteomes" id="UP000041254">
    <property type="component" value="Unassembled WGS sequence"/>
</dbReference>
<sequence>MLCLSAAALSDAQKVALDDLAVVYHSCAAVELLEREAAAAARLPHNRLKRYLSDTFRSVLSCISPSAEVPAATDGPLDDEELSPPTHTCTRSGSSMVGL</sequence>
<dbReference type="AlphaFoldDB" id="A0A0G4GPS8"/>
<organism evidence="2 3">
    <name type="scientific">Vitrella brassicaformis (strain CCMP3155)</name>
    <dbReference type="NCBI Taxonomy" id="1169540"/>
    <lineage>
        <taxon>Eukaryota</taxon>
        <taxon>Sar</taxon>
        <taxon>Alveolata</taxon>
        <taxon>Colpodellida</taxon>
        <taxon>Vitrellaceae</taxon>
        <taxon>Vitrella</taxon>
    </lineage>
</organism>
<keyword evidence="3" id="KW-1185">Reference proteome</keyword>
<feature type="compositionally biased region" description="Polar residues" evidence="1">
    <location>
        <begin position="85"/>
        <end position="99"/>
    </location>
</feature>
<reference evidence="2 3" key="1">
    <citation type="submission" date="2014-11" db="EMBL/GenBank/DDBJ databases">
        <authorList>
            <person name="Zhu J."/>
            <person name="Qi W."/>
            <person name="Song R."/>
        </authorList>
    </citation>
    <scope>NUCLEOTIDE SEQUENCE [LARGE SCALE GENOMIC DNA]</scope>
</reference>
<proteinExistence type="predicted"/>
<dbReference type="VEuPathDB" id="CryptoDB:Vbra_1040"/>
<accession>A0A0G4GPS8</accession>
<feature type="region of interest" description="Disordered" evidence="1">
    <location>
        <begin position="68"/>
        <end position="99"/>
    </location>
</feature>
<name>A0A0G4GPS8_VITBC</name>